<evidence type="ECO:0000313" key="2">
    <source>
        <dbReference type="EMBL" id="KAL1263675.1"/>
    </source>
</evidence>
<evidence type="ECO:0000256" key="1">
    <source>
        <dbReference type="SAM" id="MobiDB-lite"/>
    </source>
</evidence>
<feature type="region of interest" description="Disordered" evidence="1">
    <location>
        <begin position="94"/>
        <end position="116"/>
    </location>
</feature>
<keyword evidence="3" id="KW-1185">Reference proteome</keyword>
<reference evidence="2 3" key="1">
    <citation type="submission" date="2023-09" db="EMBL/GenBank/DDBJ databases">
        <authorList>
            <person name="Wang M."/>
        </authorList>
    </citation>
    <scope>NUCLEOTIDE SEQUENCE [LARGE SCALE GENOMIC DNA]</scope>
    <source>
        <strain evidence="2">GT-2023</strain>
        <tissue evidence="2">Liver</tissue>
    </source>
</reference>
<dbReference type="Proteomes" id="UP001558613">
    <property type="component" value="Unassembled WGS sequence"/>
</dbReference>
<name>A0ABR3MF17_9TELE</name>
<feature type="non-terminal residue" evidence="2">
    <location>
        <position position="116"/>
    </location>
</feature>
<gene>
    <name evidence="2" type="ORF">QQF64_006414</name>
</gene>
<comment type="caution">
    <text evidence="2">The sequence shown here is derived from an EMBL/GenBank/DDBJ whole genome shotgun (WGS) entry which is preliminary data.</text>
</comment>
<organism evidence="2 3">
    <name type="scientific">Cirrhinus molitorella</name>
    <name type="common">mud carp</name>
    <dbReference type="NCBI Taxonomy" id="172907"/>
    <lineage>
        <taxon>Eukaryota</taxon>
        <taxon>Metazoa</taxon>
        <taxon>Chordata</taxon>
        <taxon>Craniata</taxon>
        <taxon>Vertebrata</taxon>
        <taxon>Euteleostomi</taxon>
        <taxon>Actinopterygii</taxon>
        <taxon>Neopterygii</taxon>
        <taxon>Teleostei</taxon>
        <taxon>Ostariophysi</taxon>
        <taxon>Cypriniformes</taxon>
        <taxon>Cyprinidae</taxon>
        <taxon>Labeoninae</taxon>
        <taxon>Labeonini</taxon>
        <taxon>Cirrhinus</taxon>
    </lineage>
</organism>
<feature type="compositionally biased region" description="Polar residues" evidence="1">
    <location>
        <begin position="106"/>
        <end position="116"/>
    </location>
</feature>
<evidence type="ECO:0000313" key="3">
    <source>
        <dbReference type="Proteomes" id="UP001558613"/>
    </source>
</evidence>
<dbReference type="EMBL" id="JAYMGO010000013">
    <property type="protein sequence ID" value="KAL1263675.1"/>
    <property type="molecule type" value="Genomic_DNA"/>
</dbReference>
<proteinExistence type="predicted"/>
<accession>A0ABR3MF17</accession>
<sequence length="116" mass="13479">MSELPVKPSRDRSTEGSLARLKYMFYIHITGYYSNKEDKRKSDVLEYESGSAGVQIFDLRAGFFVETQGWMETKEQLLKGFCWNRTSTCYNCQENKSEQNSRKRSTTGSTSQRTNF</sequence>
<protein>
    <submittedName>
        <fullName evidence="2">Uncharacterized protein</fullName>
    </submittedName>
</protein>